<evidence type="ECO:0000313" key="2">
    <source>
        <dbReference type="EMBL" id="ADB37443.1"/>
    </source>
</evidence>
<protein>
    <submittedName>
        <fullName evidence="2">Aminoglycoside phosphotransferase</fullName>
    </submittedName>
</protein>
<dbReference type="InterPro" id="IPR052898">
    <property type="entry name" value="ACAD10-like"/>
</dbReference>
<dbReference type="Gene3D" id="3.30.200.20">
    <property type="entry name" value="Phosphorylase Kinase, domain 1"/>
    <property type="match status" value="1"/>
</dbReference>
<dbReference type="SUPFAM" id="SSF56112">
    <property type="entry name" value="Protein kinase-like (PK-like)"/>
    <property type="match status" value="1"/>
</dbReference>
<dbReference type="KEGG" id="sli:Slin_1393"/>
<gene>
    <name evidence="2" type="ordered locus">Slin_1393</name>
</gene>
<dbReference type="PANTHER" id="PTHR47829:SF1">
    <property type="entry name" value="HAD FAMILY PHOSPHATASE"/>
    <property type="match status" value="1"/>
</dbReference>
<feature type="domain" description="Aminoglycoside phosphotransferase" evidence="1">
    <location>
        <begin position="44"/>
        <end position="284"/>
    </location>
</feature>
<dbReference type="InterPro" id="IPR041726">
    <property type="entry name" value="ACAD10_11_N"/>
</dbReference>
<dbReference type="STRING" id="504472.Slin_1393"/>
<reference evidence="2 3" key="1">
    <citation type="journal article" date="2010" name="Stand. Genomic Sci.">
        <title>Complete genome sequence of Spirosoma linguale type strain (1).</title>
        <authorList>
            <person name="Lail K."/>
            <person name="Sikorski J."/>
            <person name="Saunders E."/>
            <person name="Lapidus A."/>
            <person name="Glavina Del Rio T."/>
            <person name="Copeland A."/>
            <person name="Tice H."/>
            <person name="Cheng J.-F."/>
            <person name="Lucas S."/>
            <person name="Nolan M."/>
            <person name="Bruce D."/>
            <person name="Goodwin L."/>
            <person name="Pitluck S."/>
            <person name="Ivanova N."/>
            <person name="Mavromatis K."/>
            <person name="Ovchinnikova G."/>
            <person name="Pati A."/>
            <person name="Chen A."/>
            <person name="Palaniappan K."/>
            <person name="Land M."/>
            <person name="Hauser L."/>
            <person name="Chang Y.-J."/>
            <person name="Jeffries C.D."/>
            <person name="Chain P."/>
            <person name="Brettin T."/>
            <person name="Detter J.C."/>
            <person name="Schuetze A."/>
            <person name="Rohde M."/>
            <person name="Tindall B.J."/>
            <person name="Goeker M."/>
            <person name="Bristow J."/>
            <person name="Eisen J.A."/>
            <person name="Markowitz V."/>
            <person name="Hugenholtz P."/>
            <person name="Kyrpides N.C."/>
            <person name="Klenk H.-P."/>
            <person name="Chen F."/>
        </authorList>
    </citation>
    <scope>NUCLEOTIDE SEQUENCE [LARGE SCALE GENOMIC DNA]</scope>
    <source>
        <strain evidence="3">ATCC 33905 / DSM 74 / LMG 10896 / Claus 1</strain>
    </source>
</reference>
<dbReference type="Pfam" id="PF01636">
    <property type="entry name" value="APH"/>
    <property type="match status" value="1"/>
</dbReference>
<dbReference type="InterPro" id="IPR011009">
    <property type="entry name" value="Kinase-like_dom_sf"/>
</dbReference>
<name>D2QMV9_SPILD</name>
<dbReference type="HOGENOM" id="CLU_007526_0_0_10"/>
<evidence type="ECO:0000259" key="1">
    <source>
        <dbReference type="Pfam" id="PF01636"/>
    </source>
</evidence>
<proteinExistence type="predicted"/>
<dbReference type="PANTHER" id="PTHR47829">
    <property type="entry name" value="HYDROLASE, PUTATIVE (AFU_ORTHOLOGUE AFUA_1G12880)-RELATED"/>
    <property type="match status" value="1"/>
</dbReference>
<dbReference type="GO" id="GO:0016740">
    <property type="term" value="F:transferase activity"/>
    <property type="evidence" value="ECO:0007669"/>
    <property type="project" value="UniProtKB-KW"/>
</dbReference>
<dbReference type="Proteomes" id="UP000002028">
    <property type="component" value="Chromosome"/>
</dbReference>
<dbReference type="CDD" id="cd05154">
    <property type="entry name" value="ACAD10_11_N-like"/>
    <property type="match status" value="1"/>
</dbReference>
<sequence length="363" mass="40845">MQNDFLMISPDLPRSVRSGEELDLPKLNDFLQANVPEVGTVAAVQQFSGGFSNLTYLLQTADQAYVLRRPPFGATIKGGHDMGREFRVLSLLQSHYDKVPRPVVYCETDDVLGAPFYIMTRITGVILRASMAPTLSLAPERMRQLSEALVDNLVTIHNLDISKTGLNQLGKPEGYVQRQVEGWIKRYQNAETDKIPAMDTTADWLRRNYPGDQAPAFLHNDYKFDNVLFASDEATGEPLSEIKGVLDWEMATVGDPLMDLGAMLAYWSEADDSPAYRNFNLTWLPGNLTRQEVVRRYAEKSGRDLSEILFYYVFGLYKNAVIAQQIYARWKQGHSKDARFGHLLPMIIELATKAANAIETGLL</sequence>
<organism evidence="2 3">
    <name type="scientific">Spirosoma linguale (strain ATCC 33905 / DSM 74 / LMG 10896 / Claus 1)</name>
    <dbReference type="NCBI Taxonomy" id="504472"/>
    <lineage>
        <taxon>Bacteria</taxon>
        <taxon>Pseudomonadati</taxon>
        <taxon>Bacteroidota</taxon>
        <taxon>Cytophagia</taxon>
        <taxon>Cytophagales</taxon>
        <taxon>Cytophagaceae</taxon>
        <taxon>Spirosoma</taxon>
    </lineage>
</organism>
<evidence type="ECO:0000313" key="3">
    <source>
        <dbReference type="Proteomes" id="UP000002028"/>
    </source>
</evidence>
<keyword evidence="3" id="KW-1185">Reference proteome</keyword>
<accession>D2QMV9</accession>
<dbReference type="Gene3D" id="3.90.1200.10">
    <property type="match status" value="1"/>
</dbReference>
<dbReference type="AlphaFoldDB" id="D2QMV9"/>
<dbReference type="InterPro" id="IPR002575">
    <property type="entry name" value="Aminoglycoside_PTrfase"/>
</dbReference>
<dbReference type="EMBL" id="CP001769">
    <property type="protein sequence ID" value="ADB37443.1"/>
    <property type="molecule type" value="Genomic_DNA"/>
</dbReference>
<dbReference type="eggNOG" id="COG3173">
    <property type="taxonomic scope" value="Bacteria"/>
</dbReference>